<feature type="transmembrane region" description="Helical" evidence="1">
    <location>
        <begin position="69"/>
        <end position="89"/>
    </location>
</feature>
<dbReference type="NCBIfam" id="TIGR04104">
    <property type="entry name" value="cxxc_20_cxxc"/>
    <property type="match status" value="1"/>
</dbReference>
<keyword evidence="1" id="KW-1133">Transmembrane helix</keyword>
<keyword evidence="1" id="KW-0472">Membrane</keyword>
<evidence type="ECO:0000313" key="2">
    <source>
        <dbReference type="EMBL" id="WZX30808.1"/>
    </source>
</evidence>
<sequence length="104" mass="12260">MTRCKSCGDNWNVRATLKRYTTSAPGMACPYCGETQYLSQKYRERSMFITLLIPLPILIQAFFDVHLEGMIVLFVSAFLLVIMFHLFALEVEAEEEDWRNRFYY</sequence>
<reference evidence="3" key="1">
    <citation type="submission" date="2023-10" db="EMBL/GenBank/DDBJ databases">
        <title>Genome analysis and identification of Salinococcus sp. Bachu38 nov., a PGPR from the rhizosphere of Tamarix.</title>
        <authorList>
            <person name="Liang Z."/>
            <person name="Zhang X."/>
            <person name="Jia J."/>
            <person name="Chen X."/>
            <person name="Wang Y."/>
            <person name="Wang Q."/>
            <person name="Wang R."/>
        </authorList>
    </citation>
    <scope>NUCLEOTIDE SEQUENCE [LARGE SCALE GENOMIC DNA]</scope>
    <source>
        <strain evidence="3">Bachu38</strain>
    </source>
</reference>
<gene>
    <name evidence="2" type="ORF">RQP18_06330</name>
</gene>
<proteinExistence type="predicted"/>
<accession>A0ABZ3CLT0</accession>
<organism evidence="2 3">
    <name type="scientific">Salinicoccus bachuensis</name>
    <dbReference type="NCBI Taxonomy" id="3136731"/>
    <lineage>
        <taxon>Bacteria</taxon>
        <taxon>Bacillati</taxon>
        <taxon>Bacillota</taxon>
        <taxon>Bacilli</taxon>
        <taxon>Bacillales</taxon>
        <taxon>Staphylococcaceae</taxon>
        <taxon>Salinicoccus</taxon>
    </lineage>
</organism>
<dbReference type="RefSeq" id="WP_342389316.1">
    <property type="nucleotide sequence ID" value="NZ_CP138333.2"/>
</dbReference>
<evidence type="ECO:0000256" key="1">
    <source>
        <dbReference type="SAM" id="Phobius"/>
    </source>
</evidence>
<dbReference type="Proteomes" id="UP001455384">
    <property type="component" value="Chromosome"/>
</dbReference>
<feature type="transmembrane region" description="Helical" evidence="1">
    <location>
        <begin position="46"/>
        <end position="63"/>
    </location>
</feature>
<name>A0ABZ3CLT0_9STAP</name>
<dbReference type="EMBL" id="CP138333">
    <property type="protein sequence ID" value="WZX30808.1"/>
    <property type="molecule type" value="Genomic_DNA"/>
</dbReference>
<keyword evidence="1" id="KW-0812">Transmembrane</keyword>
<evidence type="ECO:0000313" key="3">
    <source>
        <dbReference type="Proteomes" id="UP001455384"/>
    </source>
</evidence>
<dbReference type="InterPro" id="IPR026369">
    <property type="entry name" value="CxxC_20_CxxC"/>
</dbReference>
<protein>
    <submittedName>
        <fullName evidence="2">TIGR04104 family putative zinc finger protein</fullName>
    </submittedName>
</protein>
<keyword evidence="3" id="KW-1185">Reference proteome</keyword>